<organism evidence="2 3">
    <name type="scientific">Penicillium cinerascens</name>
    <dbReference type="NCBI Taxonomy" id="70096"/>
    <lineage>
        <taxon>Eukaryota</taxon>
        <taxon>Fungi</taxon>
        <taxon>Dikarya</taxon>
        <taxon>Ascomycota</taxon>
        <taxon>Pezizomycotina</taxon>
        <taxon>Eurotiomycetes</taxon>
        <taxon>Eurotiomycetidae</taxon>
        <taxon>Eurotiales</taxon>
        <taxon>Aspergillaceae</taxon>
        <taxon>Penicillium</taxon>
    </lineage>
</organism>
<evidence type="ECO:0000313" key="3">
    <source>
        <dbReference type="Proteomes" id="UP001150904"/>
    </source>
</evidence>
<dbReference type="EMBL" id="JAPQKR010000015">
    <property type="protein sequence ID" value="KAJ5195617.1"/>
    <property type="molecule type" value="Genomic_DNA"/>
</dbReference>
<reference evidence="2" key="2">
    <citation type="journal article" date="2023" name="IMA Fungus">
        <title>Comparative genomic study of the Penicillium genus elucidates a diverse pangenome and 15 lateral gene transfer events.</title>
        <authorList>
            <person name="Petersen C."/>
            <person name="Sorensen T."/>
            <person name="Nielsen M.R."/>
            <person name="Sondergaard T.E."/>
            <person name="Sorensen J.L."/>
            <person name="Fitzpatrick D.A."/>
            <person name="Frisvad J.C."/>
            <person name="Nielsen K.L."/>
        </authorList>
    </citation>
    <scope>NUCLEOTIDE SEQUENCE</scope>
    <source>
        <strain evidence="2">IBT 15544</strain>
    </source>
</reference>
<feature type="compositionally biased region" description="Polar residues" evidence="1">
    <location>
        <begin position="1"/>
        <end position="16"/>
    </location>
</feature>
<dbReference type="GeneID" id="83183418"/>
<accession>A0A9W9JFZ4</accession>
<keyword evidence="3" id="KW-1185">Reference proteome</keyword>
<dbReference type="AlphaFoldDB" id="A0A9W9JFZ4"/>
<feature type="region of interest" description="Disordered" evidence="1">
    <location>
        <begin position="1"/>
        <end position="24"/>
    </location>
</feature>
<reference evidence="2" key="1">
    <citation type="submission" date="2022-12" db="EMBL/GenBank/DDBJ databases">
        <authorList>
            <person name="Petersen C."/>
        </authorList>
    </citation>
    <scope>NUCLEOTIDE SEQUENCE</scope>
    <source>
        <strain evidence="2">IBT 15544</strain>
    </source>
</reference>
<evidence type="ECO:0000256" key="1">
    <source>
        <dbReference type="SAM" id="MobiDB-lite"/>
    </source>
</evidence>
<sequence length="88" mass="8881">MTLAGSGQMTVPATRTSQRRDSSAKETVGGAFAFGLGAPCGTDGGNPVLLEACPVAFCPLTVRWRPTANFQDDALGGGHGRLAATGDS</sequence>
<evidence type="ECO:0000313" key="2">
    <source>
        <dbReference type="EMBL" id="KAJ5195617.1"/>
    </source>
</evidence>
<dbReference type="Proteomes" id="UP001150904">
    <property type="component" value="Unassembled WGS sequence"/>
</dbReference>
<dbReference type="RefSeq" id="XP_058306105.1">
    <property type="nucleotide sequence ID" value="XM_058456117.1"/>
</dbReference>
<gene>
    <name evidence="2" type="ORF">N7498_009055</name>
</gene>
<protein>
    <submittedName>
        <fullName evidence="2">Uncharacterized protein</fullName>
    </submittedName>
</protein>
<name>A0A9W9JFZ4_9EURO</name>
<comment type="caution">
    <text evidence="2">The sequence shown here is derived from an EMBL/GenBank/DDBJ whole genome shotgun (WGS) entry which is preliminary data.</text>
</comment>
<proteinExistence type="predicted"/>